<feature type="compositionally biased region" description="Low complexity" evidence="1">
    <location>
        <begin position="434"/>
        <end position="467"/>
    </location>
</feature>
<organism evidence="2 3">
    <name type="scientific">Chlorella sorokiniana</name>
    <name type="common">Freshwater green alga</name>
    <dbReference type="NCBI Taxonomy" id="3076"/>
    <lineage>
        <taxon>Eukaryota</taxon>
        <taxon>Viridiplantae</taxon>
        <taxon>Chlorophyta</taxon>
        <taxon>core chlorophytes</taxon>
        <taxon>Trebouxiophyceae</taxon>
        <taxon>Chlorellales</taxon>
        <taxon>Chlorellaceae</taxon>
        <taxon>Chlorella clade</taxon>
        <taxon>Chlorella</taxon>
    </lineage>
</organism>
<dbReference type="AlphaFoldDB" id="A0A2P6U0N2"/>
<comment type="caution">
    <text evidence="2">The sequence shown here is derived from an EMBL/GenBank/DDBJ whole genome shotgun (WGS) entry which is preliminary data.</text>
</comment>
<feature type="compositionally biased region" description="Basic residues" evidence="1">
    <location>
        <begin position="405"/>
        <end position="420"/>
    </location>
</feature>
<dbReference type="EMBL" id="LHPG02000003">
    <property type="protein sequence ID" value="PRW59877.1"/>
    <property type="molecule type" value="Genomic_DNA"/>
</dbReference>
<evidence type="ECO:0000256" key="1">
    <source>
        <dbReference type="SAM" id="MobiDB-lite"/>
    </source>
</evidence>
<gene>
    <name evidence="2" type="ORF">C2E21_1716</name>
</gene>
<protein>
    <submittedName>
        <fullName evidence="2">Uncharacterized protein</fullName>
    </submittedName>
</protein>
<feature type="region of interest" description="Disordered" evidence="1">
    <location>
        <begin position="377"/>
        <end position="467"/>
    </location>
</feature>
<evidence type="ECO:0000313" key="3">
    <source>
        <dbReference type="Proteomes" id="UP000239899"/>
    </source>
</evidence>
<sequence length="545" mass="57176">MTAEGSGQAACALKRAACWVGTGVRLLHEASLAGGVQIRYQASNGNQSEEARSHGQKVQELFLNRFEDKEGAIADVTTGPGSSGFIRITATEMQQQGEERLAGGLVVELRGNKAVIPLAAVHESFEGRGHMTYLFQKVTAGFLSRDGVSVVAVEADGGFWAQQAFELEELIDKRGRVATDLDFSNQDVRELQAMRTVPKVPLLAGPLTTANAVPLPLAAAAAAAPTNQPKRTGNRKVARHAAGAARGSGRAGSKDWYFTAGKVELRPGLLPNGLHLVVYFFGGCGPGGTDRPTIGLEDAASEAEGKAGRDLVFLVAAQACNIPAPKMLCQLSSLERAEEEKLEGIAAIKSWEELKIKLKFWRKSGALQRYVQRVAAGEQQDGGQAGEGAEGGEGAEETPQGGAPAKRRAPSSGQRRLRQRRTPDAGEGPQAPTGGEAPAEQPATPEAQQAQAQQAQQGGGAPPEQMAELPAAAAEPSLEGLLAAAVQQPGAVAAGLTQELIGQYCARRLRFPPAEQQGQEKALVVLLKLSLLTAAAELMRTAMTG</sequence>
<reference evidence="2 3" key="1">
    <citation type="journal article" date="2018" name="Plant J.">
        <title>Genome sequences of Chlorella sorokiniana UTEX 1602 and Micractinium conductrix SAG 241.80: implications to maltose excretion by a green alga.</title>
        <authorList>
            <person name="Arriola M.B."/>
            <person name="Velmurugan N."/>
            <person name="Zhang Y."/>
            <person name="Plunkett M.H."/>
            <person name="Hondzo H."/>
            <person name="Barney B.M."/>
        </authorList>
    </citation>
    <scope>NUCLEOTIDE SEQUENCE [LARGE SCALE GENOMIC DNA]</scope>
    <source>
        <strain evidence="3">UTEX 1602</strain>
    </source>
</reference>
<proteinExistence type="predicted"/>
<evidence type="ECO:0000313" key="2">
    <source>
        <dbReference type="EMBL" id="PRW59877.1"/>
    </source>
</evidence>
<feature type="compositionally biased region" description="Gly residues" evidence="1">
    <location>
        <begin position="383"/>
        <end position="392"/>
    </location>
</feature>
<keyword evidence="3" id="KW-1185">Reference proteome</keyword>
<accession>A0A2P6U0N2</accession>
<name>A0A2P6U0N2_CHLSO</name>
<dbReference type="Proteomes" id="UP000239899">
    <property type="component" value="Unassembled WGS sequence"/>
</dbReference>